<name>A0AA40D3T5_9PEZI</name>
<gene>
    <name evidence="1" type="ORF">QBC41DRAFT_236445</name>
</gene>
<evidence type="ECO:0000313" key="1">
    <source>
        <dbReference type="EMBL" id="KAK0660787.1"/>
    </source>
</evidence>
<accession>A0AA40D3T5</accession>
<dbReference type="InterPro" id="IPR052895">
    <property type="entry name" value="HetReg/Transcr_Mod"/>
</dbReference>
<reference evidence="1" key="1">
    <citation type="submission" date="2023-06" db="EMBL/GenBank/DDBJ databases">
        <title>Genome-scale phylogeny and comparative genomics of the fungal order Sordariales.</title>
        <authorList>
            <consortium name="Lawrence Berkeley National Laboratory"/>
            <person name="Hensen N."/>
            <person name="Bonometti L."/>
            <person name="Westerberg I."/>
            <person name="Brannstrom I.O."/>
            <person name="Guillou S."/>
            <person name="Cros-Aarteil S."/>
            <person name="Calhoun S."/>
            <person name="Haridas S."/>
            <person name="Kuo A."/>
            <person name="Mondo S."/>
            <person name="Pangilinan J."/>
            <person name="Riley R."/>
            <person name="Labutti K."/>
            <person name="Andreopoulos B."/>
            <person name="Lipzen A."/>
            <person name="Chen C."/>
            <person name="Yanf M."/>
            <person name="Daum C."/>
            <person name="Ng V."/>
            <person name="Clum A."/>
            <person name="Steindorff A."/>
            <person name="Ohm R."/>
            <person name="Martin F."/>
            <person name="Silar P."/>
            <person name="Natvig D."/>
            <person name="Lalanne C."/>
            <person name="Gautier V."/>
            <person name="Ament-Velasquez S.L."/>
            <person name="Kruys A."/>
            <person name="Hutchinson M.I."/>
            <person name="Powell A.J."/>
            <person name="Barry K."/>
            <person name="Miller A.N."/>
            <person name="Grigoriev I.V."/>
            <person name="Debuchy R."/>
            <person name="Gladieux P."/>
            <person name="Thoren M.H."/>
            <person name="Johannesson H."/>
        </authorList>
    </citation>
    <scope>NUCLEOTIDE SEQUENCE</scope>
    <source>
        <strain evidence="1">CBS 307.81</strain>
    </source>
</reference>
<protein>
    <submittedName>
        <fullName evidence="1">Uncharacterized protein</fullName>
    </submittedName>
</protein>
<dbReference type="PANTHER" id="PTHR24148:SF73">
    <property type="entry name" value="HET DOMAIN PROTEIN (AFU_ORTHOLOGUE AFUA_8G01020)"/>
    <property type="match status" value="1"/>
</dbReference>
<dbReference type="AlphaFoldDB" id="A0AA40D3T5"/>
<proteinExistence type="predicted"/>
<keyword evidence="2" id="KW-1185">Reference proteome</keyword>
<dbReference type="PANTHER" id="PTHR24148">
    <property type="entry name" value="ANKYRIN REPEAT DOMAIN-CONTAINING PROTEIN 39 HOMOLOG-RELATED"/>
    <property type="match status" value="1"/>
</dbReference>
<dbReference type="Proteomes" id="UP001174997">
    <property type="component" value="Unassembled WGS sequence"/>
</dbReference>
<dbReference type="EMBL" id="JAULSY010000162">
    <property type="protein sequence ID" value="KAK0660787.1"/>
    <property type="molecule type" value="Genomic_DNA"/>
</dbReference>
<sequence>MTALRTTEQIYNRLPFSGVSRFLVVQPSTSLRDPLHCSLQVLPITKPSYNYLFSPIQTRKKTAPIFLNGQDARMQFEIELCLRYMRHETKEQMFWIRSICANGRDSAETSIHDRQNFDLVNGANRVMAFMGKPPRRWDLELIAKTLQQIHDMVGNNSAPPQNKTAFKEHYEPVLQLFAQAEHSPQTKDALNHCIELLSNPVWRERWTLLQTAGVFRNVDLYVGKTLFSLDAFYTLANFVSDAKSLGELNHLKHTCRPNNIEAACRIARYRKGMLQLLERWKPQLTPNGALPADLVRKVQEDFYLRENAPAWKKIIAQQEDAVMEKIKKQMNYNRWGKP</sequence>
<comment type="caution">
    <text evidence="1">The sequence shown here is derived from an EMBL/GenBank/DDBJ whole genome shotgun (WGS) entry which is preliminary data.</text>
</comment>
<organism evidence="1 2">
    <name type="scientific">Cercophora samala</name>
    <dbReference type="NCBI Taxonomy" id="330535"/>
    <lineage>
        <taxon>Eukaryota</taxon>
        <taxon>Fungi</taxon>
        <taxon>Dikarya</taxon>
        <taxon>Ascomycota</taxon>
        <taxon>Pezizomycotina</taxon>
        <taxon>Sordariomycetes</taxon>
        <taxon>Sordariomycetidae</taxon>
        <taxon>Sordariales</taxon>
        <taxon>Lasiosphaeriaceae</taxon>
        <taxon>Cercophora</taxon>
    </lineage>
</organism>
<evidence type="ECO:0000313" key="2">
    <source>
        <dbReference type="Proteomes" id="UP001174997"/>
    </source>
</evidence>